<dbReference type="AlphaFoldDB" id="A0A9P3EFW4"/>
<proteinExistence type="predicted"/>
<evidence type="ECO:0000313" key="2">
    <source>
        <dbReference type="Proteomes" id="UP000630864"/>
    </source>
</evidence>
<dbReference type="Proteomes" id="UP000630864">
    <property type="component" value="Unassembled WGS sequence"/>
</dbReference>
<dbReference type="Pfam" id="PF05521">
    <property type="entry name" value="Phage_HCP"/>
    <property type="match status" value="1"/>
</dbReference>
<sequence length="102" mass="11074">MTLQKQVTAQDQQTGAMLPPTWVDFATVWASVEALSARDLIAAQGVQSEVVARIVIRYRPGVDATMRALHRGRIYNIHGALPDAKSGLEYLTLPVSEGLNNG</sequence>
<organism evidence="1 2">
    <name type="scientific">Pseudomonas amygdali pv. eriobotryae</name>
    <dbReference type="NCBI Taxonomy" id="129137"/>
    <lineage>
        <taxon>Bacteria</taxon>
        <taxon>Pseudomonadati</taxon>
        <taxon>Pseudomonadota</taxon>
        <taxon>Gammaproteobacteria</taxon>
        <taxon>Pseudomonadales</taxon>
        <taxon>Pseudomonadaceae</taxon>
        <taxon>Pseudomonas</taxon>
        <taxon>Pseudomonas amygdali</taxon>
    </lineage>
</organism>
<dbReference type="EMBL" id="BMZW01000056">
    <property type="protein sequence ID" value="GFZ62932.1"/>
    <property type="molecule type" value="Genomic_DNA"/>
</dbReference>
<dbReference type="Gene3D" id="2.40.10.270">
    <property type="entry name" value="Bacteriophage SPP1 head-tail adaptor protein"/>
    <property type="match status" value="1"/>
</dbReference>
<comment type="caution">
    <text evidence="1">The sequence shown here is derived from an EMBL/GenBank/DDBJ whole genome shotgun (WGS) entry which is preliminary data.</text>
</comment>
<accession>A0A9P3EFW4</accession>
<dbReference type="InterPro" id="IPR038666">
    <property type="entry name" value="SSP1_head-tail_sf"/>
</dbReference>
<dbReference type="NCBIfam" id="TIGR01563">
    <property type="entry name" value="gp16_SPP1"/>
    <property type="match status" value="1"/>
</dbReference>
<name>A0A9P3EFW4_PSEA0</name>
<dbReference type="InterPro" id="IPR008767">
    <property type="entry name" value="Phage_SPP1_head-tail_adaptor"/>
</dbReference>
<reference evidence="1" key="1">
    <citation type="submission" date="2020-09" db="EMBL/GenBank/DDBJ databases">
        <title>Pseudomonas syringae pv. eriobotryae genome sequence causing loquat canker disease.</title>
        <authorList>
            <person name="Fukuda S."/>
            <person name="Tashiro H."/>
            <person name="Nagano Y."/>
        </authorList>
    </citation>
    <scope>NUCLEOTIDE SEQUENCE</scope>
    <source>
        <strain evidence="1">AM001</strain>
    </source>
</reference>
<protein>
    <recommendedName>
        <fullName evidence="3">Phage head-tail adaptor</fullName>
    </recommendedName>
</protein>
<evidence type="ECO:0008006" key="3">
    <source>
        <dbReference type="Google" id="ProtNLM"/>
    </source>
</evidence>
<evidence type="ECO:0000313" key="1">
    <source>
        <dbReference type="EMBL" id="GFZ62932.1"/>
    </source>
</evidence>
<gene>
    <name evidence="1" type="ORF">PSE10A_54430</name>
</gene>